<keyword evidence="2" id="KW-0004">4Fe-4S</keyword>
<sequence>MVVYKKSCHKWFYKKNMVFSKYNFLFESSKYGCLLYNSVSNAFIRLDRNSFEELKKIEQDSTLINKLSDSSLKKLKEAKVIVTDDNQFFYNKRMNFYFNTFDAVNLGLAIAPTTHCNFSCSYCYEGSRKPIYMTPEVEKEIIKFIKRYERVKNLNLTWYGGEPLMGFESIKRLLFDIKEISDIKLCHHTMTSNGYLLTREKSLFFRDYPLTCIQITIDGNKQAHDNRRTLAPNRMPTYDVIVENIEQFIDLNPDTRVAIRANLDHSNSETFIEIFKELSDRWKGRNVIVYPAFVKDFQSLNRETNKDNFAANGCRDICFTTSEKMQFFEKLHKKYGLEVNFRPEYTVGGCGATIVNYFVIGPKGELYKCWNDIGDENFIVGNVVENKITNYELLSRYIGGPNMMDDPKCCECKLFPICDGGCAWNRHKNIFNGASMQLCSSRISNPEKAFELYYEQLIK</sequence>
<dbReference type="InterPro" id="IPR013785">
    <property type="entry name" value="Aldolase_TIM"/>
</dbReference>
<comment type="cofactor">
    <cofactor evidence="1">
        <name>[4Fe-4S] cluster</name>
        <dbReference type="ChEBI" id="CHEBI:49883"/>
    </cofactor>
</comment>
<dbReference type="InterPro" id="IPR023885">
    <property type="entry name" value="4Fe4S-binding_SPASM_dom"/>
</dbReference>
<evidence type="ECO:0000256" key="5">
    <source>
        <dbReference type="ARBA" id="ARBA00023004"/>
    </source>
</evidence>
<keyword evidence="4" id="KW-0479">Metal-binding</keyword>
<dbReference type="Pfam" id="PF04055">
    <property type="entry name" value="Radical_SAM"/>
    <property type="match status" value="1"/>
</dbReference>
<dbReference type="CDD" id="cd01335">
    <property type="entry name" value="Radical_SAM"/>
    <property type="match status" value="1"/>
</dbReference>
<dbReference type="SFLD" id="SFLDG01386">
    <property type="entry name" value="main_SPASM_domain-containing"/>
    <property type="match status" value="1"/>
</dbReference>
<accession>A0A2A6E6U1</accession>
<evidence type="ECO:0000256" key="6">
    <source>
        <dbReference type="ARBA" id="ARBA00023014"/>
    </source>
</evidence>
<dbReference type="GO" id="GO:0051539">
    <property type="term" value="F:4 iron, 4 sulfur cluster binding"/>
    <property type="evidence" value="ECO:0007669"/>
    <property type="project" value="UniProtKB-KW"/>
</dbReference>
<dbReference type="SFLD" id="SFLDS00029">
    <property type="entry name" value="Radical_SAM"/>
    <property type="match status" value="1"/>
</dbReference>
<dbReference type="PANTHER" id="PTHR43787">
    <property type="entry name" value="FEMO COFACTOR BIOSYNTHESIS PROTEIN NIFB-RELATED"/>
    <property type="match status" value="1"/>
</dbReference>
<keyword evidence="6" id="KW-0411">Iron-sulfur</keyword>
<dbReference type="GO" id="GO:0016491">
    <property type="term" value="F:oxidoreductase activity"/>
    <property type="evidence" value="ECO:0007669"/>
    <property type="project" value="InterPro"/>
</dbReference>
<dbReference type="NCBIfam" id="TIGR04085">
    <property type="entry name" value="rSAM_more_4Fe4S"/>
    <property type="match status" value="1"/>
</dbReference>
<dbReference type="Gene3D" id="3.20.20.70">
    <property type="entry name" value="Aldolase class I"/>
    <property type="match status" value="1"/>
</dbReference>
<feature type="domain" description="Radical SAM core" evidence="7">
    <location>
        <begin position="100"/>
        <end position="338"/>
    </location>
</feature>
<dbReference type="GO" id="GO:0046872">
    <property type="term" value="F:metal ion binding"/>
    <property type="evidence" value="ECO:0007669"/>
    <property type="project" value="UniProtKB-KW"/>
</dbReference>
<evidence type="ECO:0000313" key="9">
    <source>
        <dbReference type="Proteomes" id="UP000219259"/>
    </source>
</evidence>
<keyword evidence="3" id="KW-0949">S-adenosyl-L-methionine</keyword>
<reference evidence="8 9" key="1">
    <citation type="submission" date="2017-09" db="EMBL/GenBank/DDBJ databases">
        <title>Phase variable restriction modification systems are present in the genome sequences of periodontal pathogens Prevotella intermedia, Tannerella forsythia and Porphyromonas gingivalis.</title>
        <authorList>
            <person name="Haigh R.D."/>
            <person name="Crawford L."/>
            <person name="Ralph J."/>
            <person name="Wanford J."/>
            <person name="Vartoukian S.R."/>
            <person name="Hijazib K."/>
            <person name="Wade W."/>
            <person name="Oggioni M.R."/>
        </authorList>
    </citation>
    <scope>NUCLEOTIDE SEQUENCE [LARGE SCALE GENOMIC DNA]</scope>
    <source>
        <strain evidence="8 9">WW11663</strain>
    </source>
</reference>
<dbReference type="InterPro" id="IPR058240">
    <property type="entry name" value="rSAM_sf"/>
</dbReference>
<evidence type="ECO:0000256" key="1">
    <source>
        <dbReference type="ARBA" id="ARBA00001966"/>
    </source>
</evidence>
<dbReference type="SFLD" id="SFLDG01067">
    <property type="entry name" value="SPASM/twitch_domain_containing"/>
    <property type="match status" value="1"/>
</dbReference>
<evidence type="ECO:0000259" key="7">
    <source>
        <dbReference type="PROSITE" id="PS51918"/>
    </source>
</evidence>
<organism evidence="8 9">
    <name type="scientific">Tannerella forsythia</name>
    <name type="common">Bacteroides forsythus</name>
    <dbReference type="NCBI Taxonomy" id="28112"/>
    <lineage>
        <taxon>Bacteria</taxon>
        <taxon>Pseudomonadati</taxon>
        <taxon>Bacteroidota</taxon>
        <taxon>Bacteroidia</taxon>
        <taxon>Bacteroidales</taxon>
        <taxon>Tannerellaceae</taxon>
        <taxon>Tannerella</taxon>
    </lineage>
</organism>
<name>A0A2A6E6U1_TANFO</name>
<gene>
    <name evidence="8" type="ORF">CLI86_09305</name>
</gene>
<dbReference type="InterPro" id="IPR023867">
    <property type="entry name" value="Sulphatase_maturase_rSAM"/>
</dbReference>
<evidence type="ECO:0000256" key="4">
    <source>
        <dbReference type="ARBA" id="ARBA00022723"/>
    </source>
</evidence>
<dbReference type="PROSITE" id="PS51918">
    <property type="entry name" value="RADICAL_SAM"/>
    <property type="match status" value="1"/>
</dbReference>
<proteinExistence type="predicted"/>
<dbReference type="SUPFAM" id="SSF102114">
    <property type="entry name" value="Radical SAM enzymes"/>
    <property type="match status" value="1"/>
</dbReference>
<evidence type="ECO:0000256" key="3">
    <source>
        <dbReference type="ARBA" id="ARBA00022691"/>
    </source>
</evidence>
<evidence type="ECO:0000313" key="8">
    <source>
        <dbReference type="EMBL" id="PDP43297.1"/>
    </source>
</evidence>
<dbReference type="RefSeq" id="WP_060828393.1">
    <property type="nucleotide sequence ID" value="NZ_CALHNL010000022.1"/>
</dbReference>
<dbReference type="SFLD" id="SFLDG01384">
    <property type="entry name" value="thioether_bond_formation_requi"/>
    <property type="match status" value="1"/>
</dbReference>
<evidence type="ECO:0000256" key="2">
    <source>
        <dbReference type="ARBA" id="ARBA00022485"/>
    </source>
</evidence>
<dbReference type="AlphaFoldDB" id="A0A2A6E6U1"/>
<protein>
    <submittedName>
        <fullName evidence="8">Radical SAM/SPASM domain-containing protein</fullName>
    </submittedName>
</protein>
<dbReference type="PANTHER" id="PTHR43787:SF3">
    <property type="entry name" value="ARYLSULFATASE REGULATORY PROTEIN"/>
    <property type="match status" value="1"/>
</dbReference>
<comment type="caution">
    <text evidence="8">The sequence shown here is derived from an EMBL/GenBank/DDBJ whole genome shotgun (WGS) entry which is preliminary data.</text>
</comment>
<dbReference type="Proteomes" id="UP000219259">
    <property type="component" value="Unassembled WGS sequence"/>
</dbReference>
<keyword evidence="5" id="KW-0408">Iron</keyword>
<dbReference type="EMBL" id="NSLJ01000023">
    <property type="protein sequence ID" value="PDP43297.1"/>
    <property type="molecule type" value="Genomic_DNA"/>
</dbReference>
<dbReference type="InterPro" id="IPR007197">
    <property type="entry name" value="rSAM"/>
</dbReference>
<dbReference type="UniPathway" id="UPA00782"/>